<organism evidence="2 3">
    <name type="scientific">Fusarium tricinctum</name>
    <dbReference type="NCBI Taxonomy" id="61284"/>
    <lineage>
        <taxon>Eukaryota</taxon>
        <taxon>Fungi</taxon>
        <taxon>Dikarya</taxon>
        <taxon>Ascomycota</taxon>
        <taxon>Pezizomycotina</taxon>
        <taxon>Sordariomycetes</taxon>
        <taxon>Hypocreomycetidae</taxon>
        <taxon>Hypocreales</taxon>
        <taxon>Nectriaceae</taxon>
        <taxon>Fusarium</taxon>
        <taxon>Fusarium tricinctum species complex</taxon>
    </lineage>
</organism>
<evidence type="ECO:0000313" key="3">
    <source>
        <dbReference type="Proteomes" id="UP000813427"/>
    </source>
</evidence>
<name>A0A8K0WA55_9HYPO</name>
<reference evidence="2" key="1">
    <citation type="journal article" date="2021" name="Nat. Commun.">
        <title>Genetic determinants of endophytism in the Arabidopsis root mycobiome.</title>
        <authorList>
            <person name="Mesny F."/>
            <person name="Miyauchi S."/>
            <person name="Thiergart T."/>
            <person name="Pickel B."/>
            <person name="Atanasova L."/>
            <person name="Karlsson M."/>
            <person name="Huettel B."/>
            <person name="Barry K.W."/>
            <person name="Haridas S."/>
            <person name="Chen C."/>
            <person name="Bauer D."/>
            <person name="Andreopoulos W."/>
            <person name="Pangilinan J."/>
            <person name="LaButti K."/>
            <person name="Riley R."/>
            <person name="Lipzen A."/>
            <person name="Clum A."/>
            <person name="Drula E."/>
            <person name="Henrissat B."/>
            <person name="Kohler A."/>
            <person name="Grigoriev I.V."/>
            <person name="Martin F.M."/>
            <person name="Hacquard S."/>
        </authorList>
    </citation>
    <scope>NUCLEOTIDE SEQUENCE</scope>
    <source>
        <strain evidence="2">MPI-SDFR-AT-0068</strain>
    </source>
</reference>
<proteinExistence type="predicted"/>
<comment type="caution">
    <text evidence="2">The sequence shown here is derived from an EMBL/GenBank/DDBJ whole genome shotgun (WGS) entry which is preliminary data.</text>
</comment>
<evidence type="ECO:0000313" key="2">
    <source>
        <dbReference type="EMBL" id="KAH7242578.1"/>
    </source>
</evidence>
<dbReference type="EMBL" id="JAGPXF010000005">
    <property type="protein sequence ID" value="KAH7242578.1"/>
    <property type="molecule type" value="Genomic_DNA"/>
</dbReference>
<dbReference type="InterPro" id="IPR052389">
    <property type="entry name" value="Sec_Metab_Biosynth-Assoc"/>
</dbReference>
<dbReference type="Pfam" id="PF20789">
    <property type="entry name" value="4HBT_3C"/>
    <property type="match status" value="1"/>
</dbReference>
<feature type="domain" description="Acyl-CoA thioesterase-like C-terminal" evidence="1">
    <location>
        <begin position="36"/>
        <end position="107"/>
    </location>
</feature>
<dbReference type="PANTHER" id="PTHR38110:SF1">
    <property type="entry name" value="THIOESTERASE DOMAIN-CONTAINING PROTEIN"/>
    <property type="match status" value="1"/>
</dbReference>
<gene>
    <name evidence="2" type="ORF">BKA59DRAFT_514094</name>
</gene>
<dbReference type="Proteomes" id="UP000813427">
    <property type="component" value="Unassembled WGS sequence"/>
</dbReference>
<dbReference type="OrthoDB" id="2532955at2759"/>
<accession>A0A8K0WA55</accession>
<dbReference type="InterPro" id="IPR049450">
    <property type="entry name" value="ACOT8-like_C"/>
</dbReference>
<evidence type="ECO:0000259" key="1">
    <source>
        <dbReference type="Pfam" id="PF20789"/>
    </source>
</evidence>
<sequence length="107" mass="11974">MFLRAASVYLASRNQSDTFAAHWHFINATHVGPATWTLGYLIDVAPALIVEGYRPKDANAPVPGNRFTFDKILWMPTLSLSLDVKKPLPQEGEGWLRIRIAAKVIQN</sequence>
<keyword evidence="3" id="KW-1185">Reference proteome</keyword>
<protein>
    <recommendedName>
        <fullName evidence="1">Acyl-CoA thioesterase-like C-terminal domain-containing protein</fullName>
    </recommendedName>
</protein>
<dbReference type="AlphaFoldDB" id="A0A8K0WA55"/>
<dbReference type="PANTHER" id="PTHR38110">
    <property type="entry name" value="CHROMOSOME 23, WHOLE GENOME SHOTGUN SEQUENCE"/>
    <property type="match status" value="1"/>
</dbReference>